<dbReference type="Proteomes" id="UP000285883">
    <property type="component" value="Unassembled WGS sequence"/>
</dbReference>
<reference evidence="5 6" key="2">
    <citation type="submission" date="2018-07" db="EMBL/GenBank/DDBJ databases">
        <title>Genome sequencing of oomycete isolates from Chile give support for New Zealand origin for Phytophthora kernoviae and make available the first Nothophytophthora sp. genome.</title>
        <authorList>
            <person name="Studholme D.J."/>
            <person name="Sanfuentes E."/>
            <person name="Panda P."/>
            <person name="Hill R."/>
            <person name="Sambles C."/>
            <person name="Grant M."/>
            <person name="Williams N.M."/>
            <person name="Mcdougal R.L."/>
        </authorList>
    </citation>
    <scope>NUCLEOTIDE SEQUENCE [LARGE SCALE GENOMIC DNA]</scope>
    <source>
        <strain evidence="3">Chile2</strain>
        <strain evidence="4">Chile4</strain>
    </source>
</reference>
<evidence type="ECO:0000313" key="6">
    <source>
        <dbReference type="Proteomes" id="UP000285883"/>
    </source>
</evidence>
<protein>
    <submittedName>
        <fullName evidence="4">Uncharacterized protein</fullName>
    </submittedName>
</protein>
<evidence type="ECO:0000313" key="3">
    <source>
        <dbReference type="EMBL" id="RLN44033.1"/>
    </source>
</evidence>
<dbReference type="EMBL" id="JPWV03000333">
    <property type="protein sequence ID" value="KAG2516762.1"/>
    <property type="molecule type" value="Genomic_DNA"/>
</dbReference>
<reference evidence="1" key="1">
    <citation type="journal article" date="2015" name="Genom Data">
        <title>Genome sequences of six Phytophthora species associated with forests in New Zealand.</title>
        <authorList>
            <person name="Studholme D.J."/>
            <person name="McDougal R.L."/>
            <person name="Sambles C."/>
            <person name="Hansen E."/>
            <person name="Hardy G."/>
            <person name="Grant M."/>
            <person name="Ganley R.J."/>
            <person name="Williams N.M."/>
        </authorList>
    </citation>
    <scope>NUCLEOTIDE SEQUENCE</scope>
    <source>
        <strain evidence="1">NZFS 2646</strain>
        <strain evidence="2">NZFS 3630</strain>
    </source>
</reference>
<proteinExistence type="predicted"/>
<gene>
    <name evidence="3" type="ORF">BBI17_007753</name>
    <name evidence="4" type="ORF">BBO99_00001108</name>
    <name evidence="1" type="ORF">JM16_007570</name>
    <name evidence="2" type="ORF">JM18_007504</name>
</gene>
<evidence type="ECO:0000313" key="2">
    <source>
        <dbReference type="EMBL" id="KAG2519525.1"/>
    </source>
</evidence>
<evidence type="ECO:0000313" key="1">
    <source>
        <dbReference type="EMBL" id="KAG2516762.1"/>
    </source>
</evidence>
<dbReference type="Proteomes" id="UP000785171">
    <property type="component" value="Unassembled WGS sequence"/>
</dbReference>
<dbReference type="EMBL" id="MAYM02000322">
    <property type="protein sequence ID" value="RLN44033.1"/>
    <property type="molecule type" value="Genomic_DNA"/>
</dbReference>
<sequence>MDAMRSYADGHRVQEMLHILLARLLETQPLDPFEFLIQTLQKDDQLDALEKKATLVRLDETRCHMQKLFPSHYRDLISWFIAHKEELPTAIPVEQFTRTCMQILGTQALT</sequence>
<name>A0A3R7I135_9STRA</name>
<dbReference type="Proteomes" id="UP000285624">
    <property type="component" value="Unassembled WGS sequence"/>
</dbReference>
<evidence type="ECO:0000313" key="4">
    <source>
        <dbReference type="EMBL" id="RLN84678.1"/>
    </source>
</evidence>
<reference evidence="1" key="3">
    <citation type="submission" date="2020-06" db="EMBL/GenBank/DDBJ databases">
        <authorList>
            <person name="Studholme D.J."/>
        </authorList>
    </citation>
    <scope>NUCLEOTIDE SEQUENCE</scope>
    <source>
        <strain evidence="1">NZFS 2646</strain>
        <strain evidence="2">NZFS 3630</strain>
    </source>
</reference>
<accession>A0A3R7I135</accession>
<dbReference type="Proteomes" id="UP000792063">
    <property type="component" value="Unassembled WGS sequence"/>
</dbReference>
<evidence type="ECO:0000313" key="5">
    <source>
        <dbReference type="Proteomes" id="UP000285624"/>
    </source>
</evidence>
<organism evidence="4 5">
    <name type="scientific">Phytophthora kernoviae</name>
    <dbReference type="NCBI Taxonomy" id="325452"/>
    <lineage>
        <taxon>Eukaryota</taxon>
        <taxon>Sar</taxon>
        <taxon>Stramenopiles</taxon>
        <taxon>Oomycota</taxon>
        <taxon>Peronosporomycetes</taxon>
        <taxon>Peronosporales</taxon>
        <taxon>Peronosporaceae</taxon>
        <taxon>Phytophthora</taxon>
    </lineage>
</organism>
<dbReference type="AlphaFoldDB" id="A0A3R7I135"/>
<keyword evidence="5" id="KW-1185">Reference proteome</keyword>
<dbReference type="EMBL" id="MBDN02000016">
    <property type="protein sequence ID" value="RLN84678.1"/>
    <property type="molecule type" value="Genomic_DNA"/>
</dbReference>
<dbReference type="EMBL" id="JPWU03000339">
    <property type="protein sequence ID" value="KAG2519525.1"/>
    <property type="molecule type" value="Genomic_DNA"/>
</dbReference>
<comment type="caution">
    <text evidence="4">The sequence shown here is derived from an EMBL/GenBank/DDBJ whole genome shotgun (WGS) entry which is preliminary data.</text>
</comment>